<dbReference type="GO" id="GO:0071111">
    <property type="term" value="F:cyclic-guanylate-specific phosphodiesterase activity"/>
    <property type="evidence" value="ECO:0007669"/>
    <property type="project" value="InterPro"/>
</dbReference>
<dbReference type="InterPro" id="IPR001633">
    <property type="entry name" value="EAL_dom"/>
</dbReference>
<dbReference type="Proteomes" id="UP000775770">
    <property type="component" value="Unassembled WGS sequence"/>
</dbReference>
<accession>A0A930DLW0</accession>
<proteinExistence type="predicted"/>
<dbReference type="CDD" id="cd01948">
    <property type="entry name" value="EAL"/>
    <property type="match status" value="1"/>
</dbReference>
<name>A0A930DLW0_9FIRM</name>
<dbReference type="SMART" id="SM00052">
    <property type="entry name" value="EAL"/>
    <property type="match status" value="1"/>
</dbReference>
<reference evidence="2" key="1">
    <citation type="submission" date="2020-04" db="EMBL/GenBank/DDBJ databases">
        <title>Deep metagenomics examines the oral microbiome during advanced dental caries in children, revealing novel taxa and co-occurrences with host molecules.</title>
        <authorList>
            <person name="Baker J.L."/>
            <person name="Morton J.T."/>
            <person name="Dinis M."/>
            <person name="Alvarez R."/>
            <person name="Tran N.C."/>
            <person name="Knight R."/>
            <person name="Edlund A."/>
        </authorList>
    </citation>
    <scope>NUCLEOTIDE SEQUENCE</scope>
    <source>
        <strain evidence="2">JCVI_38_bin.19</strain>
    </source>
</reference>
<dbReference type="Gene3D" id="3.20.20.450">
    <property type="entry name" value="EAL domain"/>
    <property type="match status" value="1"/>
</dbReference>
<evidence type="ECO:0000313" key="3">
    <source>
        <dbReference type="Proteomes" id="UP000775770"/>
    </source>
</evidence>
<organism evidence="2 3">
    <name type="scientific">Oribacterium sinus</name>
    <dbReference type="NCBI Taxonomy" id="237576"/>
    <lineage>
        <taxon>Bacteria</taxon>
        <taxon>Bacillati</taxon>
        <taxon>Bacillota</taxon>
        <taxon>Clostridia</taxon>
        <taxon>Lachnospirales</taxon>
        <taxon>Lachnospiraceae</taxon>
        <taxon>Oribacterium</taxon>
    </lineage>
</organism>
<dbReference type="PANTHER" id="PTHR33121:SF70">
    <property type="entry name" value="SIGNALING PROTEIN YKOW"/>
    <property type="match status" value="1"/>
</dbReference>
<dbReference type="InterPro" id="IPR035919">
    <property type="entry name" value="EAL_sf"/>
</dbReference>
<protein>
    <submittedName>
        <fullName evidence="2">EAL domain-containing protein</fullName>
    </submittedName>
</protein>
<dbReference type="PROSITE" id="PS50883">
    <property type="entry name" value="EAL"/>
    <property type="match status" value="1"/>
</dbReference>
<comment type="caution">
    <text evidence="2">The sequence shown here is derived from an EMBL/GenBank/DDBJ whole genome shotgun (WGS) entry which is preliminary data.</text>
</comment>
<sequence>MSLRKPKDKELESYIESHIEEAIEKEWIQVYLQTNIRGLSKRVCGAEALSRWIDPVYGMISPGEFIPVLEKKRKIHLLDRYVMETICRELGERRRRGQFIVPISMNFSRLDFDVPTLLQEMEEIMERNSLPRNYVHIEITESAVMENEAYMKDTVRELHTLGYKVWMDDFGSGYSSLNLLKEFEFDTFKIDMRFLSDMGKKSLIIISSILYMAKEIGIHTVAEGVETEEQYRFLKVAGCERMQGYYFARPEAMKEWFAHTKESCEMETEEDCYLYDEIGFVNIISPVPFDLERSDSSPSIHGFETGQPVAVMSEMDGVLKHLNFTKPYRKNLLELGYEGTHQFQDLLNDRSILFTDKMRDIMDLARKSGRIEAMDFLSGGRHCQFQTRLVASKGNKNIFLVRLDILSNIRRFQKNKEFQEALSPLYTVYDMVFVFDLKENLLNPVYVNEIYEGVHESSNLRGEIEKFVENKVYPKDKEACWQFLNPDTMAKRVESAEKDFILAYFRSKNRKNEYVWKRFVLIRSHERSKQDRVIFGIHTLNMDKVSMMHKEDQQIIQEEDFFDR</sequence>
<dbReference type="AlphaFoldDB" id="A0A930DLW0"/>
<dbReference type="InterPro" id="IPR050706">
    <property type="entry name" value="Cyclic-di-GMP_PDE-like"/>
</dbReference>
<dbReference type="PANTHER" id="PTHR33121">
    <property type="entry name" value="CYCLIC DI-GMP PHOSPHODIESTERASE PDEF"/>
    <property type="match status" value="1"/>
</dbReference>
<evidence type="ECO:0000259" key="1">
    <source>
        <dbReference type="PROSITE" id="PS50883"/>
    </source>
</evidence>
<evidence type="ECO:0000313" key="2">
    <source>
        <dbReference type="EMBL" id="MBF1271824.1"/>
    </source>
</evidence>
<dbReference type="Pfam" id="PF00563">
    <property type="entry name" value="EAL"/>
    <property type="match status" value="1"/>
</dbReference>
<gene>
    <name evidence="2" type="ORF">HXM90_00130</name>
</gene>
<feature type="domain" description="EAL" evidence="1">
    <location>
        <begin position="12"/>
        <end position="264"/>
    </location>
</feature>
<dbReference type="SUPFAM" id="SSF141868">
    <property type="entry name" value="EAL domain-like"/>
    <property type="match status" value="1"/>
</dbReference>
<dbReference type="EMBL" id="JABZRA010000001">
    <property type="protein sequence ID" value="MBF1271824.1"/>
    <property type="molecule type" value="Genomic_DNA"/>
</dbReference>
<dbReference type="RefSeq" id="WP_304069273.1">
    <property type="nucleotide sequence ID" value="NZ_JABZRA010000001.1"/>
</dbReference>